<keyword evidence="3" id="KW-1185">Reference proteome</keyword>
<dbReference type="Proteomes" id="UP000092460">
    <property type="component" value="Unassembled WGS sequence"/>
</dbReference>
<reference evidence="2" key="2">
    <citation type="submission" date="2020-05" db="UniProtKB">
        <authorList>
            <consortium name="EnsemblMetazoa"/>
        </authorList>
    </citation>
    <scope>IDENTIFICATION</scope>
    <source>
        <strain evidence="2">IAEA</strain>
    </source>
</reference>
<sequence length="130" mass="14962">MMSTLGPFIPNYPVCISVGSEHMQYQAPQGISIYNFAPPMAQPASTAYLASARAYDVQRCPNPPPREPALYSRSHPRFRDRVQPPRHSSQPASLQSYADQLNAAYYAYQQQQDIYKKQQRELLRCFDRNY</sequence>
<feature type="region of interest" description="Disordered" evidence="1">
    <location>
        <begin position="59"/>
        <end position="94"/>
    </location>
</feature>
<dbReference type="EnsemblMetazoa" id="GPPI046697-RA">
    <property type="protein sequence ID" value="GPPI046697-PA"/>
    <property type="gene ID" value="GPPI046697"/>
</dbReference>
<dbReference type="EMBL" id="JXJN01024136">
    <property type="status" value="NOT_ANNOTATED_CDS"/>
    <property type="molecule type" value="Genomic_DNA"/>
</dbReference>
<dbReference type="VEuPathDB" id="VectorBase:GPPI046697"/>
<protein>
    <submittedName>
        <fullName evidence="2">Uncharacterized protein</fullName>
    </submittedName>
</protein>
<dbReference type="AlphaFoldDB" id="A0A1B0C1M6"/>
<evidence type="ECO:0000313" key="2">
    <source>
        <dbReference type="EnsemblMetazoa" id="GPPI046697-PA"/>
    </source>
</evidence>
<organism evidence="2 3">
    <name type="scientific">Glossina palpalis gambiensis</name>
    <dbReference type="NCBI Taxonomy" id="67801"/>
    <lineage>
        <taxon>Eukaryota</taxon>
        <taxon>Metazoa</taxon>
        <taxon>Ecdysozoa</taxon>
        <taxon>Arthropoda</taxon>
        <taxon>Hexapoda</taxon>
        <taxon>Insecta</taxon>
        <taxon>Pterygota</taxon>
        <taxon>Neoptera</taxon>
        <taxon>Endopterygota</taxon>
        <taxon>Diptera</taxon>
        <taxon>Brachycera</taxon>
        <taxon>Muscomorpha</taxon>
        <taxon>Hippoboscoidea</taxon>
        <taxon>Glossinidae</taxon>
        <taxon>Glossina</taxon>
    </lineage>
</organism>
<name>A0A1B0C1M6_9MUSC</name>
<accession>A0A1B0C1M6</accession>
<evidence type="ECO:0000256" key="1">
    <source>
        <dbReference type="SAM" id="MobiDB-lite"/>
    </source>
</evidence>
<evidence type="ECO:0000313" key="3">
    <source>
        <dbReference type="Proteomes" id="UP000092460"/>
    </source>
</evidence>
<proteinExistence type="predicted"/>
<reference evidence="3" key="1">
    <citation type="submission" date="2015-01" db="EMBL/GenBank/DDBJ databases">
        <authorList>
            <person name="Aksoy S."/>
            <person name="Warren W."/>
            <person name="Wilson R.K."/>
        </authorList>
    </citation>
    <scope>NUCLEOTIDE SEQUENCE [LARGE SCALE GENOMIC DNA]</scope>
    <source>
        <strain evidence="3">IAEA</strain>
    </source>
</reference>